<dbReference type="PANTHER" id="PTHR23113:SF368">
    <property type="entry name" value="CELL DIVISION CONTROL PROTEIN 25"/>
    <property type="match status" value="1"/>
</dbReference>
<evidence type="ECO:0000259" key="5">
    <source>
        <dbReference type="PROSITE" id="PS50212"/>
    </source>
</evidence>
<dbReference type="InParanoid" id="A0A2P6NSE0"/>
<dbReference type="STRING" id="1890364.A0A2P6NSE0"/>
<dbReference type="AlphaFoldDB" id="A0A2P6NSE0"/>
<dbReference type="PROSITE" id="PS50212">
    <property type="entry name" value="RASGEF_NTER"/>
    <property type="match status" value="1"/>
</dbReference>
<keyword evidence="1 2" id="KW-0344">Guanine-nucleotide releasing factor</keyword>
<sequence length="581" mass="66280">MAEGRRDYFESWATSILCDRSKTPEQLRTFIAVFRKFIKPDILLGLWIEYLNGIEDSDEEGCQRAMHFLIMWLSESFQEDFNREERKAMIDMIDRLPSHHNEIKLLYIRVECKKRKMRLSQSYATQPTTLSSSLSRSSSGSNATGFSSSNFQPNNPSPSSTPQMPTLMSIAAKKKLKSSSALSVNPTPQEMAEALTWRVSNSFRALRARDLLTKLNWDKSRSRHQPNSVEDISSWVTSTIVSTERSIVKDQISYMIRLSRQCEILGNFDTCLAVLSGVNSFAVQRLKHAWAEIADRDLEDYDHLEDLMSPTGNFKVYHDELATRKGPIVPYIGLILRDFTFLGENEALTNGSINFELIKMIEQRLTTVWLQQRETYDISPSQVTPALSWFKEKSGIVIMDDEALYRRSLECEPAMWSAVPDSFYGTESRSARSSTVDGVAPTLERTPSRIPSRDQLTVKGASNDKLSAGRKALGPLMRRVEEVALNFYNSHTQIQTRRGVIRMGGQRVYLCRTAGLKDMHKRSILPVLRTELDLDIKLSGESYLYKSMYELGRGDARHFKPSINLTRQEFLPSGIIFCTYL</sequence>
<name>A0A2P6NSE0_9EUKA</name>
<evidence type="ECO:0000313" key="6">
    <source>
        <dbReference type="EMBL" id="PRP86866.1"/>
    </source>
</evidence>
<dbReference type="OrthoDB" id="546434at2759"/>
<dbReference type="InterPro" id="IPR000651">
    <property type="entry name" value="Ras-like_Gua-exchang_fac_N"/>
</dbReference>
<keyword evidence="7" id="KW-1185">Reference proteome</keyword>
<protein>
    <submittedName>
        <fullName evidence="6">Ras guanine nucleotide exchange factor</fullName>
    </submittedName>
</protein>
<dbReference type="Proteomes" id="UP000241769">
    <property type="component" value="Unassembled WGS sequence"/>
</dbReference>
<dbReference type="InterPro" id="IPR001895">
    <property type="entry name" value="RASGEF_cat_dom"/>
</dbReference>
<dbReference type="GO" id="GO:0005886">
    <property type="term" value="C:plasma membrane"/>
    <property type="evidence" value="ECO:0007669"/>
    <property type="project" value="TreeGrafter"/>
</dbReference>
<organism evidence="6 7">
    <name type="scientific">Planoprotostelium fungivorum</name>
    <dbReference type="NCBI Taxonomy" id="1890364"/>
    <lineage>
        <taxon>Eukaryota</taxon>
        <taxon>Amoebozoa</taxon>
        <taxon>Evosea</taxon>
        <taxon>Variosea</taxon>
        <taxon>Cavosteliida</taxon>
        <taxon>Cavosteliaceae</taxon>
        <taxon>Planoprotostelium</taxon>
    </lineage>
</organism>
<feature type="domain" description="Ras-GEF" evidence="4">
    <location>
        <begin position="187"/>
        <end position="414"/>
    </location>
</feature>
<reference evidence="6 7" key="1">
    <citation type="journal article" date="2018" name="Genome Biol. Evol.">
        <title>Multiple Roots of Fruiting Body Formation in Amoebozoa.</title>
        <authorList>
            <person name="Hillmann F."/>
            <person name="Forbes G."/>
            <person name="Novohradska S."/>
            <person name="Ferling I."/>
            <person name="Riege K."/>
            <person name="Groth M."/>
            <person name="Westermann M."/>
            <person name="Marz M."/>
            <person name="Spaller T."/>
            <person name="Winckler T."/>
            <person name="Schaap P."/>
            <person name="Glockner G."/>
        </authorList>
    </citation>
    <scope>NUCLEOTIDE SEQUENCE [LARGE SCALE GENOMIC DNA]</scope>
    <source>
        <strain evidence="6 7">Jena</strain>
    </source>
</reference>
<feature type="non-terminal residue" evidence="6">
    <location>
        <position position="581"/>
    </location>
</feature>
<proteinExistence type="predicted"/>
<evidence type="ECO:0000256" key="3">
    <source>
        <dbReference type="SAM" id="MobiDB-lite"/>
    </source>
</evidence>
<dbReference type="GO" id="GO:0007265">
    <property type="term" value="P:Ras protein signal transduction"/>
    <property type="evidence" value="ECO:0007669"/>
    <property type="project" value="TreeGrafter"/>
</dbReference>
<dbReference type="SUPFAM" id="SSF48366">
    <property type="entry name" value="Ras GEF"/>
    <property type="match status" value="1"/>
</dbReference>
<dbReference type="Pfam" id="PF00617">
    <property type="entry name" value="RasGEF"/>
    <property type="match status" value="1"/>
</dbReference>
<dbReference type="GO" id="GO:0005085">
    <property type="term" value="F:guanyl-nucleotide exchange factor activity"/>
    <property type="evidence" value="ECO:0007669"/>
    <property type="project" value="UniProtKB-KW"/>
</dbReference>
<feature type="domain" description="N-terminal Ras-GEF" evidence="5">
    <location>
        <begin position="1"/>
        <end position="118"/>
    </location>
</feature>
<gene>
    <name evidence="6" type="ORF">PROFUN_05083</name>
</gene>
<dbReference type="EMBL" id="MDYQ01000026">
    <property type="protein sequence ID" value="PRP86866.1"/>
    <property type="molecule type" value="Genomic_DNA"/>
</dbReference>
<dbReference type="Gene3D" id="1.20.870.10">
    <property type="entry name" value="Son of sevenless (SoS) protein Chain: S domain 1"/>
    <property type="match status" value="1"/>
</dbReference>
<comment type="caution">
    <text evidence="6">The sequence shown here is derived from an EMBL/GenBank/DDBJ whole genome shotgun (WGS) entry which is preliminary data.</text>
</comment>
<dbReference type="InterPro" id="IPR036964">
    <property type="entry name" value="RASGEF_cat_dom_sf"/>
</dbReference>
<dbReference type="PROSITE" id="PS50009">
    <property type="entry name" value="RASGEF_CAT"/>
    <property type="match status" value="1"/>
</dbReference>
<dbReference type="PANTHER" id="PTHR23113">
    <property type="entry name" value="GUANINE NUCLEOTIDE EXCHANGE FACTOR"/>
    <property type="match status" value="1"/>
</dbReference>
<evidence type="ECO:0000259" key="4">
    <source>
        <dbReference type="PROSITE" id="PS50009"/>
    </source>
</evidence>
<accession>A0A2P6NSE0</accession>
<dbReference type="InterPro" id="IPR023578">
    <property type="entry name" value="Ras_GEF_dom_sf"/>
</dbReference>
<evidence type="ECO:0000313" key="7">
    <source>
        <dbReference type="Proteomes" id="UP000241769"/>
    </source>
</evidence>
<dbReference type="InterPro" id="IPR008937">
    <property type="entry name" value="Ras-like_GEF"/>
</dbReference>
<dbReference type="Gene3D" id="1.10.840.10">
    <property type="entry name" value="Ras guanine-nucleotide exchange factors catalytic domain"/>
    <property type="match status" value="1"/>
</dbReference>
<feature type="region of interest" description="Disordered" evidence="3">
    <location>
        <begin position="129"/>
        <end position="165"/>
    </location>
</feature>
<evidence type="ECO:0000256" key="1">
    <source>
        <dbReference type="ARBA" id="ARBA00022658"/>
    </source>
</evidence>
<dbReference type="SMART" id="SM00147">
    <property type="entry name" value="RasGEF"/>
    <property type="match status" value="1"/>
</dbReference>
<evidence type="ECO:0000256" key="2">
    <source>
        <dbReference type="PROSITE-ProRule" id="PRU00168"/>
    </source>
</evidence>